<reference evidence="1" key="1">
    <citation type="journal article" date="2018" name="DNA Res.">
        <title>Multiple hybrid de novo genome assembly of finger millet, an orphan allotetraploid crop.</title>
        <authorList>
            <person name="Hatakeyama M."/>
            <person name="Aluri S."/>
            <person name="Balachadran M.T."/>
            <person name="Sivarajan S.R."/>
            <person name="Patrignani A."/>
            <person name="Gruter S."/>
            <person name="Poveda L."/>
            <person name="Shimizu-Inatsugi R."/>
            <person name="Baeten J."/>
            <person name="Francoijs K.J."/>
            <person name="Nataraja K.N."/>
            <person name="Reddy Y.A.N."/>
            <person name="Phadnis S."/>
            <person name="Ravikumar R.L."/>
            <person name="Schlapbach R."/>
            <person name="Sreeman S.M."/>
            <person name="Shimizu K.K."/>
        </authorList>
    </citation>
    <scope>NUCLEOTIDE SEQUENCE</scope>
</reference>
<organism evidence="1 2">
    <name type="scientific">Eleusine coracana subsp. coracana</name>
    <dbReference type="NCBI Taxonomy" id="191504"/>
    <lineage>
        <taxon>Eukaryota</taxon>
        <taxon>Viridiplantae</taxon>
        <taxon>Streptophyta</taxon>
        <taxon>Embryophyta</taxon>
        <taxon>Tracheophyta</taxon>
        <taxon>Spermatophyta</taxon>
        <taxon>Magnoliopsida</taxon>
        <taxon>Liliopsida</taxon>
        <taxon>Poales</taxon>
        <taxon>Poaceae</taxon>
        <taxon>PACMAD clade</taxon>
        <taxon>Chloridoideae</taxon>
        <taxon>Cynodonteae</taxon>
        <taxon>Eleusininae</taxon>
        <taxon>Eleusine</taxon>
    </lineage>
</organism>
<keyword evidence="2" id="KW-1185">Reference proteome</keyword>
<reference evidence="1" key="2">
    <citation type="submission" date="2021-12" db="EMBL/GenBank/DDBJ databases">
        <title>Resequencing data analysis of finger millet.</title>
        <authorList>
            <person name="Hatakeyama M."/>
            <person name="Aluri S."/>
            <person name="Balachadran M.T."/>
            <person name="Sivarajan S.R."/>
            <person name="Poveda L."/>
            <person name="Shimizu-Inatsugi R."/>
            <person name="Schlapbach R."/>
            <person name="Sreeman S.M."/>
            <person name="Shimizu K.K."/>
        </authorList>
    </citation>
    <scope>NUCLEOTIDE SEQUENCE</scope>
</reference>
<dbReference type="PANTHER" id="PTHR10782:SF4">
    <property type="entry name" value="TONALLI, ISOFORM E"/>
    <property type="match status" value="1"/>
</dbReference>
<dbReference type="Proteomes" id="UP001054889">
    <property type="component" value="Unassembled WGS sequence"/>
</dbReference>
<dbReference type="AlphaFoldDB" id="A0AAV5CRU8"/>
<sequence length="329" mass="36290">MVSASAPAPHPPPGLQALPLQLKDQQQKALAMNSLRLKAIDDRIGAHLLGVATLSSSELAHLVYAYARGIDFALSAGDVPTVAKEVPDVLRKVYELRKDPIIQSSILVLIISCKNACVKEWFQPTDTAYILRMANELSGNFCTSLGQAADESTVLGTILKVMPRYYPHLKFERMITSMEAKVGYDVLMSDFFIERNLPRDAKIETGPQFPTDITKMLKYGANIIQAVGYFNGMLANYIIAIAFVNDSTPLGAPKLDDYTQPVSVSPADSDVLEGPSRVSLNCPIRFYKKLEMMSSMSLCMLMDLGKLLQLKLINQIDTPVMPFSRLEIV</sequence>
<gene>
    <name evidence="1" type="primary">ga18043</name>
    <name evidence="1" type="ORF">PR202_ga18043</name>
</gene>
<evidence type="ECO:0000313" key="2">
    <source>
        <dbReference type="Proteomes" id="UP001054889"/>
    </source>
</evidence>
<dbReference type="EMBL" id="BQKI01000008">
    <property type="protein sequence ID" value="GJN00826.1"/>
    <property type="molecule type" value="Genomic_DNA"/>
</dbReference>
<protein>
    <submittedName>
        <fullName evidence="1">Uncharacterized protein</fullName>
    </submittedName>
</protein>
<accession>A0AAV5CRU8</accession>
<evidence type="ECO:0000313" key="1">
    <source>
        <dbReference type="EMBL" id="GJN00826.1"/>
    </source>
</evidence>
<comment type="caution">
    <text evidence="1">The sequence shown here is derived from an EMBL/GenBank/DDBJ whole genome shotgun (WGS) entry which is preliminary data.</text>
</comment>
<proteinExistence type="predicted"/>
<name>A0AAV5CRU8_ELECO</name>
<dbReference type="GO" id="GO:0000785">
    <property type="term" value="C:chromatin"/>
    <property type="evidence" value="ECO:0007669"/>
    <property type="project" value="TreeGrafter"/>
</dbReference>
<dbReference type="GO" id="GO:0061665">
    <property type="term" value="F:SUMO ligase activity"/>
    <property type="evidence" value="ECO:0007669"/>
    <property type="project" value="TreeGrafter"/>
</dbReference>
<dbReference type="PANTHER" id="PTHR10782">
    <property type="entry name" value="ZINC FINGER MIZ DOMAIN-CONTAINING PROTEIN"/>
    <property type="match status" value="1"/>
</dbReference>
<dbReference type="GO" id="GO:0016925">
    <property type="term" value="P:protein sumoylation"/>
    <property type="evidence" value="ECO:0007669"/>
    <property type="project" value="TreeGrafter"/>
</dbReference>